<keyword evidence="1 7" id="KW-0732">Signal</keyword>
<comment type="caution">
    <text evidence="9">The sequence shown here is derived from an EMBL/GenBank/DDBJ whole genome shotgun (WGS) entry which is preliminary data.</text>
</comment>
<dbReference type="PROSITE" id="PS50835">
    <property type="entry name" value="IG_LIKE"/>
    <property type="match status" value="1"/>
</dbReference>
<dbReference type="PANTHER" id="PTHR19343:SF13">
    <property type="entry name" value="T CELL RECEPTOR ALPHA VARIABLE 21"/>
    <property type="match status" value="1"/>
</dbReference>
<dbReference type="AlphaFoldDB" id="A0AAW1B7K1"/>
<accession>A0AAW1B7K1</accession>
<keyword evidence="5" id="KW-0393">Immunoglobulin domain</keyword>
<dbReference type="SMART" id="SM00409">
    <property type="entry name" value="IG"/>
    <property type="match status" value="1"/>
</dbReference>
<keyword evidence="10" id="KW-1185">Reference proteome</keyword>
<sequence length="158" mass="18188">MKPPRRLWLGTHFPVFLVTELLFLLQRKEQEWVYLENRIVALLLAISTGVQCQDQINQKPVEVFKEGDDPTITCQFSSNNVYSIHWYRQYPGKVPVFLLTVTSVELEKKGHFSASFDNKKKESQFNITKVQMKDDAVYFCGAQDHSNTEAPAACTKTL</sequence>
<dbReference type="SMART" id="SM00406">
    <property type="entry name" value="IGv"/>
    <property type="match status" value="1"/>
</dbReference>
<evidence type="ECO:0000256" key="6">
    <source>
        <dbReference type="ARBA" id="ARBA00043266"/>
    </source>
</evidence>
<keyword evidence="3" id="KW-1064">Adaptive immunity</keyword>
<evidence type="ECO:0000313" key="9">
    <source>
        <dbReference type="EMBL" id="KAK9397999.1"/>
    </source>
</evidence>
<dbReference type="PANTHER" id="PTHR19343">
    <property type="entry name" value="T CELL RECEPTOR ALPHA VARIABLE 1-2"/>
    <property type="match status" value="1"/>
</dbReference>
<dbReference type="InterPro" id="IPR051006">
    <property type="entry name" value="TCR_variable_domain"/>
</dbReference>
<protein>
    <recommendedName>
        <fullName evidence="8">Ig-like domain-containing protein</fullName>
    </recommendedName>
</protein>
<dbReference type="InterPro" id="IPR003599">
    <property type="entry name" value="Ig_sub"/>
</dbReference>
<dbReference type="GO" id="GO:0042101">
    <property type="term" value="C:T cell receptor complex"/>
    <property type="evidence" value="ECO:0007669"/>
    <property type="project" value="UniProtKB-KW"/>
</dbReference>
<keyword evidence="6" id="KW-1279">T cell receptor</keyword>
<evidence type="ECO:0000256" key="7">
    <source>
        <dbReference type="SAM" id="SignalP"/>
    </source>
</evidence>
<evidence type="ECO:0000256" key="5">
    <source>
        <dbReference type="ARBA" id="ARBA00023319"/>
    </source>
</evidence>
<proteinExistence type="predicted"/>
<evidence type="ECO:0000313" key="10">
    <source>
        <dbReference type="Proteomes" id="UP001474421"/>
    </source>
</evidence>
<dbReference type="InterPro" id="IPR036179">
    <property type="entry name" value="Ig-like_dom_sf"/>
</dbReference>
<evidence type="ECO:0000256" key="1">
    <source>
        <dbReference type="ARBA" id="ARBA00022729"/>
    </source>
</evidence>
<dbReference type="GO" id="GO:0002250">
    <property type="term" value="P:adaptive immune response"/>
    <property type="evidence" value="ECO:0007669"/>
    <property type="project" value="UniProtKB-KW"/>
</dbReference>
<evidence type="ECO:0000256" key="4">
    <source>
        <dbReference type="ARBA" id="ARBA00023170"/>
    </source>
</evidence>
<name>A0AAW1B7K1_CROAD</name>
<dbReference type="EMBL" id="JAOTOJ010000008">
    <property type="protein sequence ID" value="KAK9397999.1"/>
    <property type="molecule type" value="Genomic_DNA"/>
</dbReference>
<dbReference type="InterPro" id="IPR007110">
    <property type="entry name" value="Ig-like_dom"/>
</dbReference>
<dbReference type="InterPro" id="IPR013783">
    <property type="entry name" value="Ig-like_fold"/>
</dbReference>
<feature type="domain" description="Ig-like" evidence="8">
    <location>
        <begin position="66"/>
        <end position="158"/>
    </location>
</feature>
<dbReference type="Gene3D" id="2.60.40.10">
    <property type="entry name" value="Immunoglobulins"/>
    <property type="match status" value="1"/>
</dbReference>
<dbReference type="Proteomes" id="UP001474421">
    <property type="component" value="Unassembled WGS sequence"/>
</dbReference>
<dbReference type="GO" id="GO:0042605">
    <property type="term" value="F:peptide antigen binding"/>
    <property type="evidence" value="ECO:0007669"/>
    <property type="project" value="TreeGrafter"/>
</dbReference>
<evidence type="ECO:0000256" key="3">
    <source>
        <dbReference type="ARBA" id="ARBA00023130"/>
    </source>
</evidence>
<evidence type="ECO:0000256" key="2">
    <source>
        <dbReference type="ARBA" id="ARBA00022859"/>
    </source>
</evidence>
<feature type="chain" id="PRO_5043418619" description="Ig-like domain-containing protein" evidence="7">
    <location>
        <begin position="31"/>
        <end position="158"/>
    </location>
</feature>
<feature type="signal peptide" evidence="7">
    <location>
        <begin position="1"/>
        <end position="30"/>
    </location>
</feature>
<keyword evidence="2" id="KW-0391">Immunity</keyword>
<keyword evidence="4" id="KW-0675">Receptor</keyword>
<organism evidence="9 10">
    <name type="scientific">Crotalus adamanteus</name>
    <name type="common">Eastern diamondback rattlesnake</name>
    <dbReference type="NCBI Taxonomy" id="8729"/>
    <lineage>
        <taxon>Eukaryota</taxon>
        <taxon>Metazoa</taxon>
        <taxon>Chordata</taxon>
        <taxon>Craniata</taxon>
        <taxon>Vertebrata</taxon>
        <taxon>Euteleostomi</taxon>
        <taxon>Lepidosauria</taxon>
        <taxon>Squamata</taxon>
        <taxon>Bifurcata</taxon>
        <taxon>Unidentata</taxon>
        <taxon>Episquamata</taxon>
        <taxon>Toxicofera</taxon>
        <taxon>Serpentes</taxon>
        <taxon>Colubroidea</taxon>
        <taxon>Viperidae</taxon>
        <taxon>Crotalinae</taxon>
        <taxon>Crotalus</taxon>
    </lineage>
</organism>
<dbReference type="SUPFAM" id="SSF48726">
    <property type="entry name" value="Immunoglobulin"/>
    <property type="match status" value="1"/>
</dbReference>
<evidence type="ECO:0000259" key="8">
    <source>
        <dbReference type="PROSITE" id="PS50835"/>
    </source>
</evidence>
<dbReference type="Pfam" id="PF07686">
    <property type="entry name" value="V-set"/>
    <property type="match status" value="1"/>
</dbReference>
<gene>
    <name evidence="9" type="ORF">NXF25_021360</name>
</gene>
<dbReference type="InterPro" id="IPR013106">
    <property type="entry name" value="Ig_V-set"/>
</dbReference>
<reference evidence="9 10" key="1">
    <citation type="journal article" date="2024" name="Proc. Natl. Acad. Sci. U.S.A.">
        <title>The genetic regulatory architecture and epigenomic basis for age-related changes in rattlesnake venom.</title>
        <authorList>
            <person name="Hogan M.P."/>
            <person name="Holding M.L."/>
            <person name="Nystrom G.S."/>
            <person name="Colston T.J."/>
            <person name="Bartlett D.A."/>
            <person name="Mason A.J."/>
            <person name="Ellsworth S.A."/>
            <person name="Rautsaw R.M."/>
            <person name="Lawrence K.C."/>
            <person name="Strickland J.L."/>
            <person name="He B."/>
            <person name="Fraser P."/>
            <person name="Margres M.J."/>
            <person name="Gilbert D.M."/>
            <person name="Gibbs H.L."/>
            <person name="Parkinson C.L."/>
            <person name="Rokyta D.R."/>
        </authorList>
    </citation>
    <scope>NUCLEOTIDE SEQUENCE [LARGE SCALE GENOMIC DNA]</scope>
    <source>
        <strain evidence="9">DRR0105</strain>
    </source>
</reference>